<dbReference type="Gene3D" id="3.40.50.720">
    <property type="entry name" value="NAD(P)-binding Rossmann-like Domain"/>
    <property type="match status" value="1"/>
</dbReference>
<accession>A0A395HZE3</accession>
<dbReference type="Proteomes" id="UP000248961">
    <property type="component" value="Unassembled WGS sequence"/>
</dbReference>
<dbReference type="SUPFAM" id="SSF51735">
    <property type="entry name" value="NAD(P)-binding Rossmann-fold domains"/>
    <property type="match status" value="1"/>
</dbReference>
<dbReference type="STRING" id="1450537.A0A395HZE3"/>
<organism evidence="2 3">
    <name type="scientific">Aspergillus homomorphus (strain CBS 101889)</name>
    <dbReference type="NCBI Taxonomy" id="1450537"/>
    <lineage>
        <taxon>Eukaryota</taxon>
        <taxon>Fungi</taxon>
        <taxon>Dikarya</taxon>
        <taxon>Ascomycota</taxon>
        <taxon>Pezizomycotina</taxon>
        <taxon>Eurotiomycetes</taxon>
        <taxon>Eurotiomycetidae</taxon>
        <taxon>Eurotiales</taxon>
        <taxon>Aspergillaceae</taxon>
        <taxon>Aspergillus</taxon>
        <taxon>Aspergillus subgen. Circumdati</taxon>
    </lineage>
</organism>
<dbReference type="InterPro" id="IPR036291">
    <property type="entry name" value="NAD(P)-bd_dom_sf"/>
</dbReference>
<proteinExistence type="predicted"/>
<dbReference type="Pfam" id="PF13602">
    <property type="entry name" value="ADH_zinc_N_2"/>
    <property type="match status" value="1"/>
</dbReference>
<dbReference type="Pfam" id="PF03959">
    <property type="entry name" value="FSH1"/>
    <property type="match status" value="1"/>
</dbReference>
<gene>
    <name evidence="2" type="ORF">BO97DRAFT_413532</name>
</gene>
<dbReference type="OrthoDB" id="3509362at2759"/>
<dbReference type="GeneID" id="37200584"/>
<dbReference type="InterPro" id="IPR029058">
    <property type="entry name" value="AB_hydrolase_fold"/>
</dbReference>
<keyword evidence="3" id="KW-1185">Reference proteome</keyword>
<dbReference type="InterPro" id="IPR005645">
    <property type="entry name" value="FSH-like_dom"/>
</dbReference>
<dbReference type="VEuPathDB" id="FungiDB:BO97DRAFT_413532"/>
<evidence type="ECO:0000313" key="2">
    <source>
        <dbReference type="EMBL" id="RAL13067.1"/>
    </source>
</evidence>
<feature type="domain" description="Serine hydrolase" evidence="1">
    <location>
        <begin position="329"/>
        <end position="391"/>
    </location>
</feature>
<reference evidence="2 3" key="1">
    <citation type="submission" date="2018-02" db="EMBL/GenBank/DDBJ databases">
        <title>The genomes of Aspergillus section Nigri reveals drivers in fungal speciation.</title>
        <authorList>
            <consortium name="DOE Joint Genome Institute"/>
            <person name="Vesth T.C."/>
            <person name="Nybo J."/>
            <person name="Theobald S."/>
            <person name="Brandl J."/>
            <person name="Frisvad J.C."/>
            <person name="Nielsen K.F."/>
            <person name="Lyhne E.K."/>
            <person name="Kogle M.E."/>
            <person name="Kuo A."/>
            <person name="Riley R."/>
            <person name="Clum A."/>
            <person name="Nolan M."/>
            <person name="Lipzen A."/>
            <person name="Salamov A."/>
            <person name="Henrissat B."/>
            <person name="Wiebenga A."/>
            <person name="De vries R.P."/>
            <person name="Grigoriev I.V."/>
            <person name="Mortensen U.H."/>
            <person name="Andersen M.R."/>
            <person name="Baker S.E."/>
        </authorList>
    </citation>
    <scope>NUCLEOTIDE SEQUENCE [LARGE SCALE GENOMIC DNA]</scope>
    <source>
        <strain evidence="2 3">CBS 101889</strain>
    </source>
</reference>
<dbReference type="EMBL" id="KZ824280">
    <property type="protein sequence ID" value="RAL13067.1"/>
    <property type="molecule type" value="Genomic_DNA"/>
</dbReference>
<dbReference type="AlphaFoldDB" id="A0A395HZE3"/>
<evidence type="ECO:0000313" key="3">
    <source>
        <dbReference type="Proteomes" id="UP000248961"/>
    </source>
</evidence>
<protein>
    <recommendedName>
        <fullName evidence="1">Serine hydrolase domain-containing protein</fullName>
    </recommendedName>
</protein>
<sequence length="409" mass="45878">MGIMRIADRMIRRPEPIRVWTYTQSGLPSQMIVLEDEAPAPSAAELGPKEVLVSLNYVAMNSGFTTMMRSLPPQPYSLPHSYNRQKRLGTPEFEFSGRILAEKARSASARLLQLTSSSPCTLFKKMERLALHHCAGHRPDQAHPRRQALRQRWQHQRGHADIQVARHVLGPTGTIIAAATDSALVNPVGADEVINHRANDPLHEYLRAHHAEQPLDAIIDCVGVKDLYVHCEPYLREGKPFINLGAMTAKPTLWGCYRSFGITIWYPYGLLPLGVMRLVERREMRMGLDSVWEMQDAPKAYERMESKRAKYLDQFVMGEEKTIAYCDPEVPESCLKAVEDLERYIAAERSYDGVMGFSQGANVALSWLMKLQHESKGSEARPLPFKVGISSPIPGLAYLGLSRQTCAAG</sequence>
<dbReference type="RefSeq" id="XP_025552221.1">
    <property type="nucleotide sequence ID" value="XM_025696295.1"/>
</dbReference>
<name>A0A395HZE3_ASPHC</name>
<evidence type="ECO:0000259" key="1">
    <source>
        <dbReference type="Pfam" id="PF03959"/>
    </source>
</evidence>
<dbReference type="Gene3D" id="3.40.50.1820">
    <property type="entry name" value="alpha/beta hydrolase"/>
    <property type="match status" value="1"/>
</dbReference>